<proteinExistence type="predicted"/>
<dbReference type="EMBL" id="BJYI01000015">
    <property type="protein sequence ID" value="GEN73521.1"/>
    <property type="molecule type" value="Genomic_DNA"/>
</dbReference>
<dbReference type="InterPro" id="IPR012334">
    <property type="entry name" value="Pectin_lyas_fold"/>
</dbReference>
<reference evidence="1 2" key="1">
    <citation type="submission" date="2019-07" db="EMBL/GenBank/DDBJ databases">
        <title>Whole genome shotgun sequence of Chryseobacterium lathyri NBRC 105250.</title>
        <authorList>
            <person name="Hosoyama A."/>
            <person name="Uohara A."/>
            <person name="Ohji S."/>
            <person name="Ichikawa N."/>
        </authorList>
    </citation>
    <scope>NUCLEOTIDE SEQUENCE [LARGE SCALE GENOMIC DNA]</scope>
    <source>
        <strain evidence="1 2">NBRC 105250</strain>
    </source>
</reference>
<dbReference type="AlphaFoldDB" id="A0A511YE99"/>
<organism evidence="1 2">
    <name type="scientific">Chryseobacterium lathyri</name>
    <dbReference type="NCBI Taxonomy" id="395933"/>
    <lineage>
        <taxon>Bacteria</taxon>
        <taxon>Pseudomonadati</taxon>
        <taxon>Bacteroidota</taxon>
        <taxon>Flavobacteriia</taxon>
        <taxon>Flavobacteriales</taxon>
        <taxon>Weeksellaceae</taxon>
        <taxon>Chryseobacterium group</taxon>
        <taxon>Chryseobacterium</taxon>
    </lineage>
</organism>
<name>A0A511YE99_9FLAO</name>
<evidence type="ECO:0000313" key="1">
    <source>
        <dbReference type="EMBL" id="GEN73521.1"/>
    </source>
</evidence>
<dbReference type="OrthoDB" id="1218509at2"/>
<evidence type="ECO:0008006" key="3">
    <source>
        <dbReference type="Google" id="ProtNLM"/>
    </source>
</evidence>
<dbReference type="InterPro" id="IPR011050">
    <property type="entry name" value="Pectin_lyase_fold/virulence"/>
</dbReference>
<dbReference type="InterPro" id="IPR006626">
    <property type="entry name" value="PbH1"/>
</dbReference>
<sequence length="624" mass="70140">MTNCNSQKFPSTCQESTLIKTFHNTGEVIRYQEIDPISASLLDGVVLRQENGKYYKAIYTENTINVEWYRCTYPTDLANGTGDKVMLTKAINTAGYLGATLRFDAKEYILNEQLSFVDISCFKLLGDKQHTVIKSNSNQRFNSYYLKFTNCNNLVIDGIRINQNKSNLQVYTQADYDNAGNELMRDFNGGIYITDSTDIEVTNCSFLDLYTRGLQFYGCNEGDIKVTHNYFESEIQTQMYRMEHLGLTQSHNVNFTVENNIFKNKVPRDGSGNPIPNPDQMPCGIFAFDCGLFGSLLINNNYFEFCGRNNTGHHRLYAIDFYDNVNNFIMTNNVFRNTTWGAIRFDSTRKNAVISNNIIHQLIADDSGIINSSTRGSQVEFKNILISNNTIETSSDQSFGIILQSQYDNIISDNINILNNTFNKLKRIITVIGNISSINISSNIASDVRGPAVVFKAYTSNNVFDSSGNITSSTHKVTSTVGNVLINNNNFKSIQSGEGFVGILINGVTIYSQSNLDIYKNFTKRFVISNNLIFGNTQGYGITINSINEFDPMPSDPQVIAGNSLDGKVTISNNEISDVGRGLYLRCHKTIAKDNILFNCTINAILEDYTDNIKFQNYYNNTPI</sequence>
<dbReference type="Proteomes" id="UP000321150">
    <property type="component" value="Unassembled WGS sequence"/>
</dbReference>
<dbReference type="Gene3D" id="2.160.20.10">
    <property type="entry name" value="Single-stranded right-handed beta-helix, Pectin lyase-like"/>
    <property type="match status" value="1"/>
</dbReference>
<dbReference type="RefSeq" id="WP_146897179.1">
    <property type="nucleotide sequence ID" value="NZ_BJYI01000015.1"/>
</dbReference>
<gene>
    <name evidence="1" type="ORF">CLA01_35930</name>
</gene>
<dbReference type="SMART" id="SM00710">
    <property type="entry name" value="PbH1"/>
    <property type="match status" value="8"/>
</dbReference>
<protein>
    <recommendedName>
        <fullName evidence="3">Right handed beta helix domain-containing protein</fullName>
    </recommendedName>
</protein>
<evidence type="ECO:0000313" key="2">
    <source>
        <dbReference type="Proteomes" id="UP000321150"/>
    </source>
</evidence>
<dbReference type="SUPFAM" id="SSF51126">
    <property type="entry name" value="Pectin lyase-like"/>
    <property type="match status" value="3"/>
</dbReference>
<comment type="caution">
    <text evidence="1">The sequence shown here is derived from an EMBL/GenBank/DDBJ whole genome shotgun (WGS) entry which is preliminary data.</text>
</comment>
<accession>A0A511YE99</accession>